<feature type="domain" description="TF-B3" evidence="7">
    <location>
        <begin position="7"/>
        <end position="102"/>
    </location>
</feature>
<dbReference type="PROSITE" id="PS50863">
    <property type="entry name" value="B3"/>
    <property type="match status" value="1"/>
</dbReference>
<feature type="compositionally biased region" description="Basic residues" evidence="6">
    <location>
        <begin position="258"/>
        <end position="280"/>
    </location>
</feature>
<evidence type="ECO:0000256" key="6">
    <source>
        <dbReference type="SAM" id="MobiDB-lite"/>
    </source>
</evidence>
<keyword evidence="2" id="KW-0805">Transcription regulation</keyword>
<protein>
    <recommendedName>
        <fullName evidence="7">TF-B3 domain-containing protein</fullName>
    </recommendedName>
</protein>
<feature type="compositionally biased region" description="Basic and acidic residues" evidence="6">
    <location>
        <begin position="144"/>
        <end position="158"/>
    </location>
</feature>
<keyword evidence="4" id="KW-0804">Transcription</keyword>
<evidence type="ECO:0000259" key="7">
    <source>
        <dbReference type="PROSITE" id="PS50863"/>
    </source>
</evidence>
<dbReference type="GO" id="GO:0003677">
    <property type="term" value="F:DNA binding"/>
    <property type="evidence" value="ECO:0007669"/>
    <property type="project" value="UniProtKB-KW"/>
</dbReference>
<accession>A0A1R3K2X6</accession>
<dbReference type="Pfam" id="PF02362">
    <property type="entry name" value="B3"/>
    <property type="match status" value="1"/>
</dbReference>
<proteinExistence type="predicted"/>
<dbReference type="GO" id="GO:0005634">
    <property type="term" value="C:nucleus"/>
    <property type="evidence" value="ECO:0007669"/>
    <property type="project" value="UniProtKB-SubCell"/>
</dbReference>
<dbReference type="PANTHER" id="PTHR31920:SF37">
    <property type="entry name" value="B3 DOMAIN-CONTAINING TRANSCRIPTION FACTOR VRN1"/>
    <property type="match status" value="1"/>
</dbReference>
<dbReference type="CDD" id="cd10017">
    <property type="entry name" value="B3_DNA"/>
    <property type="match status" value="1"/>
</dbReference>
<dbReference type="InterPro" id="IPR050655">
    <property type="entry name" value="Plant_B3_domain"/>
</dbReference>
<evidence type="ECO:0000256" key="1">
    <source>
        <dbReference type="ARBA" id="ARBA00004123"/>
    </source>
</evidence>
<sequence>MDPRKPHFYKLILKEGIRYNILRFPTKFIMKYGVEISSEVNLRIPDGRTFVVEVAKFEDHNVCLVKEGWKQFTDHYSLKPCQVLLFQYEGDSSFGVFIFDKSATEIDYPNLTTCHHEKGPNSNKQEEEAKDANQIPADDDEGDHQEPNKEDDAVKNDGDLAELGTFKKLTLIDDEGDHEEPIKEKEGDQDDNSVEAVHQINDQAPADEELNEEEQEEESEDSDETFSLEEEESDEIFSLEKEDEDTSVLNQTREEPSRKKRGRPRKEHKKTTSKKSKSYQ</sequence>
<evidence type="ECO:0000313" key="8">
    <source>
        <dbReference type="EMBL" id="OMP01427.1"/>
    </source>
</evidence>
<keyword evidence="3" id="KW-0238">DNA-binding</keyword>
<comment type="subcellular location">
    <subcellularLocation>
        <location evidence="1">Nucleus</location>
    </subcellularLocation>
</comment>
<dbReference type="Gene3D" id="2.40.330.10">
    <property type="entry name" value="DNA-binding pseudobarrel domain"/>
    <property type="match status" value="1"/>
</dbReference>
<dbReference type="PANTHER" id="PTHR31920">
    <property type="entry name" value="B3 DOMAIN-CONTAINING"/>
    <property type="match status" value="1"/>
</dbReference>
<dbReference type="SUPFAM" id="SSF101936">
    <property type="entry name" value="DNA-binding pseudobarrel domain"/>
    <property type="match status" value="1"/>
</dbReference>
<feature type="compositionally biased region" description="Basic and acidic residues" evidence="6">
    <location>
        <begin position="114"/>
        <end position="131"/>
    </location>
</feature>
<gene>
    <name evidence="8" type="ORF">COLO4_11858</name>
</gene>
<feature type="compositionally biased region" description="Acidic residues" evidence="6">
    <location>
        <begin position="205"/>
        <end position="246"/>
    </location>
</feature>
<comment type="caution">
    <text evidence="8">The sequence shown here is derived from an EMBL/GenBank/DDBJ whole genome shotgun (WGS) entry which is preliminary data.</text>
</comment>
<dbReference type="InterPro" id="IPR003340">
    <property type="entry name" value="B3_DNA-bd"/>
</dbReference>
<evidence type="ECO:0000256" key="3">
    <source>
        <dbReference type="ARBA" id="ARBA00023125"/>
    </source>
</evidence>
<dbReference type="Proteomes" id="UP000187203">
    <property type="component" value="Unassembled WGS sequence"/>
</dbReference>
<organism evidence="8 9">
    <name type="scientific">Corchorus olitorius</name>
    <dbReference type="NCBI Taxonomy" id="93759"/>
    <lineage>
        <taxon>Eukaryota</taxon>
        <taxon>Viridiplantae</taxon>
        <taxon>Streptophyta</taxon>
        <taxon>Embryophyta</taxon>
        <taxon>Tracheophyta</taxon>
        <taxon>Spermatophyta</taxon>
        <taxon>Magnoliopsida</taxon>
        <taxon>eudicotyledons</taxon>
        <taxon>Gunneridae</taxon>
        <taxon>Pentapetalae</taxon>
        <taxon>rosids</taxon>
        <taxon>malvids</taxon>
        <taxon>Malvales</taxon>
        <taxon>Malvaceae</taxon>
        <taxon>Grewioideae</taxon>
        <taxon>Apeibeae</taxon>
        <taxon>Corchorus</taxon>
    </lineage>
</organism>
<evidence type="ECO:0000313" key="9">
    <source>
        <dbReference type="Proteomes" id="UP000187203"/>
    </source>
</evidence>
<dbReference type="InterPro" id="IPR015300">
    <property type="entry name" value="DNA-bd_pseudobarrel_sf"/>
</dbReference>
<dbReference type="EMBL" id="AWUE01014774">
    <property type="protein sequence ID" value="OMP01427.1"/>
    <property type="molecule type" value="Genomic_DNA"/>
</dbReference>
<evidence type="ECO:0000256" key="2">
    <source>
        <dbReference type="ARBA" id="ARBA00023015"/>
    </source>
</evidence>
<dbReference type="OrthoDB" id="623918at2759"/>
<name>A0A1R3K2X6_9ROSI</name>
<dbReference type="SMART" id="SM01019">
    <property type="entry name" value="B3"/>
    <property type="match status" value="1"/>
</dbReference>
<evidence type="ECO:0000256" key="5">
    <source>
        <dbReference type="ARBA" id="ARBA00023242"/>
    </source>
</evidence>
<reference evidence="9" key="1">
    <citation type="submission" date="2013-09" db="EMBL/GenBank/DDBJ databases">
        <title>Corchorus olitorius genome sequencing.</title>
        <authorList>
            <person name="Alam M."/>
            <person name="Haque M.S."/>
            <person name="Islam M.S."/>
            <person name="Emdad E.M."/>
            <person name="Islam M.M."/>
            <person name="Ahmed B."/>
            <person name="Halim A."/>
            <person name="Hossen Q.M.M."/>
            <person name="Hossain M.Z."/>
            <person name="Ahmed R."/>
            <person name="Khan M.M."/>
            <person name="Islam R."/>
            <person name="Rashid M.M."/>
            <person name="Khan S.A."/>
            <person name="Rahman M.S."/>
            <person name="Alam M."/>
            <person name="Yahiya A.S."/>
            <person name="Khan M.S."/>
            <person name="Azam M.S."/>
            <person name="Haque T."/>
            <person name="Lashkar M.Z.H."/>
            <person name="Akhand A.I."/>
            <person name="Morshed G."/>
            <person name="Roy S."/>
            <person name="Uddin K.S."/>
            <person name="Rabeya T."/>
            <person name="Hossain A.S."/>
            <person name="Chowdhury A."/>
            <person name="Snigdha A.R."/>
            <person name="Mortoza M.S."/>
            <person name="Matin S.A."/>
            <person name="Hoque S.M.E."/>
            <person name="Islam M.K."/>
            <person name="Roy D.K."/>
            <person name="Haider R."/>
            <person name="Moosa M.M."/>
            <person name="Elias S.M."/>
            <person name="Hasan A.M."/>
            <person name="Jahan S."/>
            <person name="Shafiuddin M."/>
            <person name="Mahmood N."/>
            <person name="Shommy N.S."/>
        </authorList>
    </citation>
    <scope>NUCLEOTIDE SEQUENCE [LARGE SCALE GENOMIC DNA]</scope>
    <source>
        <strain evidence="9">cv. O-4</strain>
    </source>
</reference>
<keyword evidence="5" id="KW-0539">Nucleus</keyword>
<evidence type="ECO:0000256" key="4">
    <source>
        <dbReference type="ARBA" id="ARBA00023163"/>
    </source>
</evidence>
<keyword evidence="9" id="KW-1185">Reference proteome</keyword>
<feature type="region of interest" description="Disordered" evidence="6">
    <location>
        <begin position="111"/>
        <end position="280"/>
    </location>
</feature>
<dbReference type="AlphaFoldDB" id="A0A1R3K2X6"/>